<evidence type="ECO:0000313" key="2">
    <source>
        <dbReference type="EMBL" id="RCN44327.1"/>
    </source>
</evidence>
<sequence>MLYLIAFLACLNVVHAHAQCTCPEKQPTDPVPDIVLIAKLVQEEVEVDVKKYQMNGTRFLKVYFCTTKMNSFVQQCRNSV</sequence>
<evidence type="ECO:0000256" key="1">
    <source>
        <dbReference type="SAM" id="SignalP"/>
    </source>
</evidence>
<keyword evidence="3" id="KW-1185">Reference proteome</keyword>
<organism evidence="2 3">
    <name type="scientific">Ancylostoma caninum</name>
    <name type="common">Dog hookworm</name>
    <dbReference type="NCBI Taxonomy" id="29170"/>
    <lineage>
        <taxon>Eukaryota</taxon>
        <taxon>Metazoa</taxon>
        <taxon>Ecdysozoa</taxon>
        <taxon>Nematoda</taxon>
        <taxon>Chromadorea</taxon>
        <taxon>Rhabditida</taxon>
        <taxon>Rhabditina</taxon>
        <taxon>Rhabditomorpha</taxon>
        <taxon>Strongyloidea</taxon>
        <taxon>Ancylostomatidae</taxon>
        <taxon>Ancylostomatinae</taxon>
        <taxon>Ancylostoma</taxon>
    </lineage>
</organism>
<evidence type="ECO:0000313" key="3">
    <source>
        <dbReference type="Proteomes" id="UP000252519"/>
    </source>
</evidence>
<dbReference type="EMBL" id="JOJR01000132">
    <property type="protein sequence ID" value="RCN44327.1"/>
    <property type="molecule type" value="Genomic_DNA"/>
</dbReference>
<feature type="signal peptide" evidence="1">
    <location>
        <begin position="1"/>
        <end position="16"/>
    </location>
</feature>
<keyword evidence="1" id="KW-0732">Signal</keyword>
<gene>
    <name evidence="2" type="ORF">ANCCAN_09671</name>
</gene>
<protein>
    <submittedName>
        <fullName evidence="2">Uncharacterized protein</fullName>
    </submittedName>
</protein>
<accession>A0A368GN33</accession>
<name>A0A368GN33_ANCCA</name>
<reference evidence="2 3" key="1">
    <citation type="submission" date="2014-10" db="EMBL/GenBank/DDBJ databases">
        <title>Draft genome of the hookworm Ancylostoma caninum.</title>
        <authorList>
            <person name="Mitreva M."/>
        </authorList>
    </citation>
    <scope>NUCLEOTIDE SEQUENCE [LARGE SCALE GENOMIC DNA]</scope>
    <source>
        <strain evidence="2 3">Baltimore</strain>
    </source>
</reference>
<feature type="chain" id="PRO_5017010501" evidence="1">
    <location>
        <begin position="17"/>
        <end position="80"/>
    </location>
</feature>
<proteinExistence type="predicted"/>
<dbReference type="Proteomes" id="UP000252519">
    <property type="component" value="Unassembled WGS sequence"/>
</dbReference>
<comment type="caution">
    <text evidence="2">The sequence shown here is derived from an EMBL/GenBank/DDBJ whole genome shotgun (WGS) entry which is preliminary data.</text>
</comment>
<dbReference type="AlphaFoldDB" id="A0A368GN33"/>